<evidence type="ECO:0000313" key="7">
    <source>
        <dbReference type="Proteomes" id="UP000034087"/>
    </source>
</evidence>
<gene>
    <name evidence="6" type="ORF">UW53_C0019G0010</name>
</gene>
<dbReference type="Pfam" id="PF02245">
    <property type="entry name" value="Pur_DNA_glyco"/>
    <property type="match status" value="1"/>
</dbReference>
<dbReference type="CDD" id="cd00540">
    <property type="entry name" value="AAG"/>
    <property type="match status" value="1"/>
</dbReference>
<evidence type="ECO:0000256" key="5">
    <source>
        <dbReference type="HAMAP-Rule" id="MF_00527"/>
    </source>
</evidence>
<evidence type="ECO:0000256" key="2">
    <source>
        <dbReference type="ARBA" id="ARBA00022763"/>
    </source>
</evidence>
<dbReference type="HAMAP" id="MF_00527">
    <property type="entry name" value="3MGH"/>
    <property type="match status" value="1"/>
</dbReference>
<evidence type="ECO:0000256" key="3">
    <source>
        <dbReference type="ARBA" id="ARBA00022801"/>
    </source>
</evidence>
<comment type="caution">
    <text evidence="6">The sequence shown here is derived from an EMBL/GenBank/DDBJ whole genome shotgun (WGS) entry which is preliminary data.</text>
</comment>
<dbReference type="GO" id="GO:0006284">
    <property type="term" value="P:base-excision repair"/>
    <property type="evidence" value="ECO:0007669"/>
    <property type="project" value="InterPro"/>
</dbReference>
<dbReference type="AlphaFoldDB" id="A0A0G1IK09"/>
<reference evidence="6 7" key="1">
    <citation type="journal article" date="2015" name="Nature">
        <title>rRNA introns, odd ribosomes, and small enigmatic genomes across a large radiation of phyla.</title>
        <authorList>
            <person name="Brown C.T."/>
            <person name="Hug L.A."/>
            <person name="Thomas B.C."/>
            <person name="Sharon I."/>
            <person name="Castelle C.J."/>
            <person name="Singh A."/>
            <person name="Wilkins M.J."/>
            <person name="Williams K.H."/>
            <person name="Banfield J.F."/>
        </authorList>
    </citation>
    <scope>NUCLEOTIDE SEQUENCE [LARGE SCALE GENOMIC DNA]</scope>
</reference>
<name>A0A0G1IK09_9BACT</name>
<dbReference type="NCBIfam" id="TIGR00567">
    <property type="entry name" value="3mg"/>
    <property type="match status" value="1"/>
</dbReference>
<evidence type="ECO:0000313" key="6">
    <source>
        <dbReference type="EMBL" id="KKT59193.1"/>
    </source>
</evidence>
<evidence type="ECO:0000256" key="1">
    <source>
        <dbReference type="ARBA" id="ARBA00009232"/>
    </source>
</evidence>
<evidence type="ECO:0000256" key="4">
    <source>
        <dbReference type="ARBA" id="ARBA00023204"/>
    </source>
</evidence>
<dbReference type="InterPro" id="IPR036995">
    <property type="entry name" value="MPG_sf"/>
</dbReference>
<dbReference type="Gene3D" id="3.10.300.10">
    <property type="entry name" value="Methylpurine-DNA glycosylase (MPG)"/>
    <property type="match status" value="1"/>
</dbReference>
<accession>A0A0G1IK09</accession>
<keyword evidence="3 5" id="KW-0378">Hydrolase</keyword>
<dbReference type="GO" id="GO:0003905">
    <property type="term" value="F:alkylbase DNA N-glycosylase activity"/>
    <property type="evidence" value="ECO:0007669"/>
    <property type="project" value="InterPro"/>
</dbReference>
<dbReference type="InterPro" id="IPR011034">
    <property type="entry name" value="Formyl_transferase-like_C_sf"/>
</dbReference>
<keyword evidence="2 5" id="KW-0227">DNA damage</keyword>
<dbReference type="GO" id="GO:0003677">
    <property type="term" value="F:DNA binding"/>
    <property type="evidence" value="ECO:0007669"/>
    <property type="project" value="InterPro"/>
</dbReference>
<protein>
    <recommendedName>
        <fullName evidence="5">Putative 3-methyladenine DNA glycosylase</fullName>
        <ecNumber evidence="5">3.2.2.-</ecNumber>
    </recommendedName>
</protein>
<organism evidence="6 7">
    <name type="scientific">Candidatus Giovannonibacteria bacterium GW2011_GWA1_44_25</name>
    <dbReference type="NCBI Taxonomy" id="1618645"/>
    <lineage>
        <taxon>Bacteria</taxon>
        <taxon>Candidatus Giovannoniibacteriota</taxon>
    </lineage>
</organism>
<dbReference type="Proteomes" id="UP000034087">
    <property type="component" value="Unassembled WGS sequence"/>
</dbReference>
<dbReference type="PANTHER" id="PTHR10429:SF0">
    <property type="entry name" value="DNA-3-METHYLADENINE GLYCOSYLASE"/>
    <property type="match status" value="1"/>
</dbReference>
<dbReference type="EMBL" id="LCIR01000019">
    <property type="protein sequence ID" value="KKT59193.1"/>
    <property type="molecule type" value="Genomic_DNA"/>
</dbReference>
<dbReference type="PATRIC" id="fig|1618645.3.peg.969"/>
<sequence>MRVARDLVGKFLVLRRRTSKLAFMITETEAYIGPQDKASHAHSGKTARNAPMFGEAGRWYVYFTYGMHWMLNIVTGPKDYPAAVLIRGVSGTPFSAQHFVGYAYLAAAGLLCSPRRAAQCPPKYSPQKELDGPAKLTKFLKIDKHFNDKLASRATGLWIAAPSGRASLRAGGFRIKRATRVGVDYAGDWAKKKYRFLLVQK</sequence>
<dbReference type="InterPro" id="IPR003180">
    <property type="entry name" value="MPG"/>
</dbReference>
<comment type="similarity">
    <text evidence="1 5">Belongs to the DNA glycosylase MPG family.</text>
</comment>
<proteinExistence type="inferred from homology"/>
<dbReference type="SUPFAM" id="SSF50486">
    <property type="entry name" value="FMT C-terminal domain-like"/>
    <property type="match status" value="1"/>
</dbReference>
<keyword evidence="4 5" id="KW-0234">DNA repair</keyword>
<dbReference type="EC" id="3.2.2.-" evidence="5"/>
<dbReference type="PANTHER" id="PTHR10429">
    <property type="entry name" value="DNA-3-METHYLADENINE GLYCOSYLASE"/>
    <property type="match status" value="1"/>
</dbReference>